<feature type="coiled-coil region" evidence="1">
    <location>
        <begin position="343"/>
        <end position="377"/>
    </location>
</feature>
<accession>A0A9W6ZL07</accession>
<gene>
    <name evidence="3" type="ORF">TrRE_jg10446</name>
</gene>
<name>A0A9W6ZL07_9STRA</name>
<organism evidence="3 4">
    <name type="scientific">Triparma retinervis</name>
    <dbReference type="NCBI Taxonomy" id="2557542"/>
    <lineage>
        <taxon>Eukaryota</taxon>
        <taxon>Sar</taxon>
        <taxon>Stramenopiles</taxon>
        <taxon>Ochrophyta</taxon>
        <taxon>Bolidophyceae</taxon>
        <taxon>Parmales</taxon>
        <taxon>Triparmaceae</taxon>
        <taxon>Triparma</taxon>
    </lineage>
</organism>
<dbReference type="EMBL" id="BRXZ01000729">
    <property type="protein sequence ID" value="GMH52185.1"/>
    <property type="molecule type" value="Genomic_DNA"/>
</dbReference>
<dbReference type="Gene3D" id="1.10.287.1490">
    <property type="match status" value="1"/>
</dbReference>
<dbReference type="AlphaFoldDB" id="A0A9W6ZL07"/>
<protein>
    <submittedName>
        <fullName evidence="3">Uncharacterized protein</fullName>
    </submittedName>
</protein>
<evidence type="ECO:0000256" key="2">
    <source>
        <dbReference type="SAM" id="MobiDB-lite"/>
    </source>
</evidence>
<feature type="region of interest" description="Disordered" evidence="2">
    <location>
        <begin position="425"/>
        <end position="486"/>
    </location>
</feature>
<evidence type="ECO:0000256" key="1">
    <source>
        <dbReference type="SAM" id="Coils"/>
    </source>
</evidence>
<keyword evidence="4" id="KW-1185">Reference proteome</keyword>
<evidence type="ECO:0000313" key="4">
    <source>
        <dbReference type="Proteomes" id="UP001165082"/>
    </source>
</evidence>
<feature type="compositionally biased region" description="Polar residues" evidence="2">
    <location>
        <begin position="469"/>
        <end position="478"/>
    </location>
</feature>
<reference evidence="3" key="1">
    <citation type="submission" date="2022-07" db="EMBL/GenBank/DDBJ databases">
        <title>Genome analysis of Parmales, a sister group of diatoms, reveals the evolutionary specialization of diatoms from phago-mixotrophs to photoautotrophs.</title>
        <authorList>
            <person name="Ban H."/>
            <person name="Sato S."/>
            <person name="Yoshikawa S."/>
            <person name="Kazumasa Y."/>
            <person name="Nakamura Y."/>
            <person name="Ichinomiya M."/>
            <person name="Saitoh K."/>
            <person name="Sato N."/>
            <person name="Blanc-Mathieu R."/>
            <person name="Endo H."/>
            <person name="Kuwata A."/>
            <person name="Ogata H."/>
        </authorList>
    </citation>
    <scope>NUCLEOTIDE SEQUENCE</scope>
</reference>
<keyword evidence="1" id="KW-0175">Coiled coil</keyword>
<proteinExistence type="predicted"/>
<dbReference type="Proteomes" id="UP001165082">
    <property type="component" value="Unassembled WGS sequence"/>
</dbReference>
<feature type="non-terminal residue" evidence="3">
    <location>
        <position position="1"/>
    </location>
</feature>
<feature type="coiled-coil region" evidence="1">
    <location>
        <begin position="268"/>
        <end position="302"/>
    </location>
</feature>
<comment type="caution">
    <text evidence="3">The sequence shown here is derived from an EMBL/GenBank/DDBJ whole genome shotgun (WGS) entry which is preliminary data.</text>
</comment>
<sequence length="519" mass="56988">RMSSASTKVSFLDSIRDEDTLKELLCDFDHAQLKQLGGLHGHTRAFATKLLIKVLKVYAYHASYGENNIEYNCLTQERLNEIVASSSNKGLKALVDLVMRLLAFERIDDDDLKAVMTPIIQIFLVDPKTRNEKSAIQTDSKSEERDDGVLSLSFHGWNTIMVNAGANTMNASRSKESLKHFFASLNAKVPLRDCVSGHVQICQWVHFNETEKYYHSRNEQATTKYRATIDKVESHMGALQHLADCEVSLLNDQLASLENDSFGDAQSIRHLTNHVHGLNSEVTNLEERLRTSQSDRHALEGEAFLQEEKTEMDALVQEADQFHTLNNFANWQAKELDRRLEDIHDLADDYDTLAEDNEQLHAKIASLEAQLAAATTSGASPVSSNSSALEEAHSQIVQLIASSVTQAVAPAAAAYPAGPATGGTITGPGALRRSPGSGALLTSPGSGALLRSPSSGALRRTDRVRARNQRTPSSASPSNKKKLKQGFTRNLCDTFEAVSDEVHTPSPDAATVQQMKFYG</sequence>
<evidence type="ECO:0000313" key="3">
    <source>
        <dbReference type="EMBL" id="GMH52185.1"/>
    </source>
</evidence>